<keyword evidence="2" id="KW-1185">Reference proteome</keyword>
<organism evidence="1 2">
    <name type="scientific">Kickxella alabastrina</name>
    <dbReference type="NCBI Taxonomy" id="61397"/>
    <lineage>
        <taxon>Eukaryota</taxon>
        <taxon>Fungi</taxon>
        <taxon>Fungi incertae sedis</taxon>
        <taxon>Zoopagomycota</taxon>
        <taxon>Kickxellomycotina</taxon>
        <taxon>Kickxellomycetes</taxon>
        <taxon>Kickxellales</taxon>
        <taxon>Kickxellaceae</taxon>
        <taxon>Kickxella</taxon>
    </lineage>
</organism>
<evidence type="ECO:0000313" key="2">
    <source>
        <dbReference type="Proteomes" id="UP001150581"/>
    </source>
</evidence>
<gene>
    <name evidence="1" type="ORF">LPJ66_010976</name>
</gene>
<dbReference type="EMBL" id="JANBPG010003102">
    <property type="protein sequence ID" value="KAJ1883669.1"/>
    <property type="molecule type" value="Genomic_DNA"/>
</dbReference>
<evidence type="ECO:0000313" key="1">
    <source>
        <dbReference type="EMBL" id="KAJ1883669.1"/>
    </source>
</evidence>
<sequence length="103" mass="10679">MKHSTSGASHSGSNDTKNTSATTAATGETNSRRKNEMFDAVLNGRRVATTTKSTSNTASTVASIRMSPSSCTVLIVDKQFLKGVYYTGGSGGPTMRAGPAQDD</sequence>
<reference evidence="1" key="1">
    <citation type="submission" date="2022-07" db="EMBL/GenBank/DDBJ databases">
        <title>Phylogenomic reconstructions and comparative analyses of Kickxellomycotina fungi.</title>
        <authorList>
            <person name="Reynolds N.K."/>
            <person name="Stajich J.E."/>
            <person name="Barry K."/>
            <person name="Grigoriev I.V."/>
            <person name="Crous P."/>
            <person name="Smith M.E."/>
        </authorList>
    </citation>
    <scope>NUCLEOTIDE SEQUENCE</scope>
    <source>
        <strain evidence="1">Benny 63K</strain>
    </source>
</reference>
<name>A0ACC1I6R3_9FUNG</name>
<protein>
    <submittedName>
        <fullName evidence="1">Uncharacterized protein</fullName>
    </submittedName>
</protein>
<dbReference type="Proteomes" id="UP001150581">
    <property type="component" value="Unassembled WGS sequence"/>
</dbReference>
<proteinExistence type="predicted"/>
<comment type="caution">
    <text evidence="1">The sequence shown here is derived from an EMBL/GenBank/DDBJ whole genome shotgun (WGS) entry which is preliminary data.</text>
</comment>
<feature type="non-terminal residue" evidence="1">
    <location>
        <position position="103"/>
    </location>
</feature>
<accession>A0ACC1I6R3</accession>